<keyword evidence="3" id="KW-1185">Reference proteome</keyword>
<feature type="chain" id="PRO_5040218061" evidence="1">
    <location>
        <begin position="20"/>
        <end position="78"/>
    </location>
</feature>
<evidence type="ECO:0000313" key="2">
    <source>
        <dbReference type="EMBL" id="MBW0497849.1"/>
    </source>
</evidence>
<accession>A0A9Q3D6S8</accession>
<sequence>MDFALIHLLLITFSNWSRAAVPAAHVKLALPEVEKSPRLLINRVKRSKRSRCSGGYYYPPPPTYYVPVTCQPGCARSC</sequence>
<name>A0A9Q3D6S8_9BASI</name>
<feature type="signal peptide" evidence="1">
    <location>
        <begin position="1"/>
        <end position="19"/>
    </location>
</feature>
<protein>
    <submittedName>
        <fullName evidence="2">Uncharacterized protein</fullName>
    </submittedName>
</protein>
<dbReference type="Proteomes" id="UP000765509">
    <property type="component" value="Unassembled WGS sequence"/>
</dbReference>
<dbReference type="AlphaFoldDB" id="A0A9Q3D6S8"/>
<comment type="caution">
    <text evidence="2">The sequence shown here is derived from an EMBL/GenBank/DDBJ whole genome shotgun (WGS) entry which is preliminary data.</text>
</comment>
<proteinExistence type="predicted"/>
<organism evidence="2 3">
    <name type="scientific">Austropuccinia psidii MF-1</name>
    <dbReference type="NCBI Taxonomy" id="1389203"/>
    <lineage>
        <taxon>Eukaryota</taxon>
        <taxon>Fungi</taxon>
        <taxon>Dikarya</taxon>
        <taxon>Basidiomycota</taxon>
        <taxon>Pucciniomycotina</taxon>
        <taxon>Pucciniomycetes</taxon>
        <taxon>Pucciniales</taxon>
        <taxon>Sphaerophragmiaceae</taxon>
        <taxon>Austropuccinia</taxon>
    </lineage>
</organism>
<evidence type="ECO:0000256" key="1">
    <source>
        <dbReference type="SAM" id="SignalP"/>
    </source>
</evidence>
<reference evidence="2" key="1">
    <citation type="submission" date="2021-03" db="EMBL/GenBank/DDBJ databases">
        <title>Draft genome sequence of rust myrtle Austropuccinia psidii MF-1, a brazilian biotype.</title>
        <authorList>
            <person name="Quecine M.C."/>
            <person name="Pachon D.M.R."/>
            <person name="Bonatelli M.L."/>
            <person name="Correr F.H."/>
            <person name="Franceschini L.M."/>
            <person name="Leite T.F."/>
            <person name="Margarido G.R.A."/>
            <person name="Almeida C.A."/>
            <person name="Ferrarezi J.A."/>
            <person name="Labate C.A."/>
        </authorList>
    </citation>
    <scope>NUCLEOTIDE SEQUENCE</scope>
    <source>
        <strain evidence="2">MF-1</strain>
    </source>
</reference>
<dbReference type="EMBL" id="AVOT02014415">
    <property type="protein sequence ID" value="MBW0497849.1"/>
    <property type="molecule type" value="Genomic_DNA"/>
</dbReference>
<gene>
    <name evidence="2" type="ORF">O181_037564</name>
</gene>
<evidence type="ECO:0000313" key="3">
    <source>
        <dbReference type="Proteomes" id="UP000765509"/>
    </source>
</evidence>
<keyword evidence="1" id="KW-0732">Signal</keyword>